<gene>
    <name evidence="9" type="ORF">FC87_GL000011</name>
</gene>
<evidence type="ECO:0000256" key="4">
    <source>
        <dbReference type="ARBA" id="ARBA00022692"/>
    </source>
</evidence>
<proteinExistence type="inferred from homology"/>
<dbReference type="EMBL" id="AYZI01000001">
    <property type="protein sequence ID" value="KRM92399.1"/>
    <property type="molecule type" value="Genomic_DNA"/>
</dbReference>
<keyword evidence="3" id="KW-1003">Cell membrane</keyword>
<evidence type="ECO:0000256" key="3">
    <source>
        <dbReference type="ARBA" id="ARBA00022475"/>
    </source>
</evidence>
<keyword evidence="6 7" id="KW-0472">Membrane</keyword>
<dbReference type="InterPro" id="IPR042094">
    <property type="entry name" value="T2SS_GspF_sf"/>
</dbReference>
<reference evidence="9 10" key="1">
    <citation type="journal article" date="2015" name="Genome Announc.">
        <title>Expanding the biotechnology potential of lactobacilli through comparative genomics of 213 strains and associated genera.</title>
        <authorList>
            <person name="Sun Z."/>
            <person name="Harris H.M."/>
            <person name="McCann A."/>
            <person name="Guo C."/>
            <person name="Argimon S."/>
            <person name="Zhang W."/>
            <person name="Yang X."/>
            <person name="Jeffery I.B."/>
            <person name="Cooney J.C."/>
            <person name="Kagawa T.F."/>
            <person name="Liu W."/>
            <person name="Song Y."/>
            <person name="Salvetti E."/>
            <person name="Wrobel A."/>
            <person name="Rasinkangas P."/>
            <person name="Parkhill J."/>
            <person name="Rea M.C."/>
            <person name="O'Sullivan O."/>
            <person name="Ritari J."/>
            <person name="Douillard F.P."/>
            <person name="Paul Ross R."/>
            <person name="Yang R."/>
            <person name="Briner A.E."/>
            <person name="Felis G.E."/>
            <person name="de Vos W.M."/>
            <person name="Barrangou R."/>
            <person name="Klaenhammer T.R."/>
            <person name="Caufield P.W."/>
            <person name="Cui Y."/>
            <person name="Zhang H."/>
            <person name="O'Toole P.W."/>
        </authorList>
    </citation>
    <scope>NUCLEOTIDE SEQUENCE [LARGE SCALE GENOMIC DNA]</scope>
    <source>
        <strain evidence="9 10">DSM 22689</strain>
    </source>
</reference>
<dbReference type="PRINTS" id="PR00812">
    <property type="entry name" value="BCTERIALGSPF"/>
</dbReference>
<dbReference type="PANTHER" id="PTHR30012:SF0">
    <property type="entry name" value="TYPE II SECRETION SYSTEM PROTEIN F-RELATED"/>
    <property type="match status" value="1"/>
</dbReference>
<evidence type="ECO:0000256" key="1">
    <source>
        <dbReference type="ARBA" id="ARBA00004651"/>
    </source>
</evidence>
<comment type="caution">
    <text evidence="9">The sequence shown here is derived from an EMBL/GenBank/DDBJ whole genome shotgun (WGS) entry which is preliminary data.</text>
</comment>
<dbReference type="AlphaFoldDB" id="A0A0R2CLA1"/>
<dbReference type="Pfam" id="PF00482">
    <property type="entry name" value="T2SSF"/>
    <property type="match status" value="2"/>
</dbReference>
<evidence type="ECO:0000313" key="9">
    <source>
        <dbReference type="EMBL" id="KRM92399.1"/>
    </source>
</evidence>
<evidence type="ECO:0000256" key="6">
    <source>
        <dbReference type="ARBA" id="ARBA00023136"/>
    </source>
</evidence>
<organism evidence="9 10">
    <name type="scientific">Fructilactobacillus florum DSM 22689 = JCM 16035</name>
    <dbReference type="NCBI Taxonomy" id="1423745"/>
    <lineage>
        <taxon>Bacteria</taxon>
        <taxon>Bacillati</taxon>
        <taxon>Bacillota</taxon>
        <taxon>Bacilli</taxon>
        <taxon>Lactobacillales</taxon>
        <taxon>Lactobacillaceae</taxon>
        <taxon>Fructilactobacillus</taxon>
    </lineage>
</organism>
<dbReference type="Gene3D" id="1.20.81.30">
    <property type="entry name" value="Type II secretion system (T2SS), domain F"/>
    <property type="match status" value="2"/>
</dbReference>
<accession>A0A0R2CLA1</accession>
<keyword evidence="5 7" id="KW-1133">Transmembrane helix</keyword>
<dbReference type="PATRIC" id="fig|1423745.4.peg.15"/>
<name>A0A0R2CLA1_9LACO</name>
<dbReference type="InterPro" id="IPR018076">
    <property type="entry name" value="T2SS_GspF_dom"/>
</dbReference>
<dbReference type="STRING" id="1423745.GCA_001311215_00663"/>
<evidence type="ECO:0000313" key="10">
    <source>
        <dbReference type="Proteomes" id="UP000051586"/>
    </source>
</evidence>
<dbReference type="InterPro" id="IPR003004">
    <property type="entry name" value="GspF/PilC"/>
</dbReference>
<dbReference type="Proteomes" id="UP000051586">
    <property type="component" value="Unassembled WGS sequence"/>
</dbReference>
<feature type="transmembrane region" description="Helical" evidence="7">
    <location>
        <begin position="295"/>
        <end position="316"/>
    </location>
</feature>
<keyword evidence="4 7" id="KW-0812">Transmembrane</keyword>
<feature type="transmembrane region" description="Helical" evidence="7">
    <location>
        <begin position="147"/>
        <end position="168"/>
    </location>
</feature>
<feature type="transmembrane region" description="Helical" evidence="7">
    <location>
        <begin position="106"/>
        <end position="127"/>
    </location>
</feature>
<evidence type="ECO:0000256" key="7">
    <source>
        <dbReference type="SAM" id="Phobius"/>
    </source>
</evidence>
<sequence length="330" mass="36698">MGRKPHFRIAHQAFFFATLSELVTVGFSIRAGLDFVATVSASQQTIVKQIQDKLIQGASLPAALQQHLPVPTYQQLKLADEHGDLVQGMTALSRFLQLRQQQRQKLLAASLYPLCLLAILGGVFILIKTVLLPQTTTLLAKPAPATHWGMILFLGMFGIGGLVMGLRWWRRQTRLSQANLLIRIPLLGGLFRSYYAYYLTANLALLFQSGLEMREMVKILTSFEAMTFLAEIGHQLKRGLQQGESLSEILSANQFVGVELCTFFDNGSSQTALANNLSAYSELCFQKLIRRSNQLIGMIQPIAFVIIGGLIGLTYLQMLLPMYQSLKGVY</sequence>
<comment type="subcellular location">
    <subcellularLocation>
        <location evidence="1">Cell membrane</location>
        <topology evidence="1">Multi-pass membrane protein</topology>
    </subcellularLocation>
</comment>
<dbReference type="GO" id="GO:0005886">
    <property type="term" value="C:plasma membrane"/>
    <property type="evidence" value="ECO:0007669"/>
    <property type="project" value="UniProtKB-SubCell"/>
</dbReference>
<feature type="domain" description="Type II secretion system protein GspF" evidence="8">
    <location>
        <begin position="15"/>
        <end position="133"/>
    </location>
</feature>
<evidence type="ECO:0000256" key="2">
    <source>
        <dbReference type="ARBA" id="ARBA00005745"/>
    </source>
</evidence>
<evidence type="ECO:0000259" key="8">
    <source>
        <dbReference type="Pfam" id="PF00482"/>
    </source>
</evidence>
<protein>
    <recommendedName>
        <fullName evidence="8">Type II secretion system protein GspF domain-containing protein</fullName>
    </recommendedName>
</protein>
<dbReference type="PANTHER" id="PTHR30012">
    <property type="entry name" value="GENERAL SECRETION PATHWAY PROTEIN"/>
    <property type="match status" value="1"/>
</dbReference>
<evidence type="ECO:0000256" key="5">
    <source>
        <dbReference type="ARBA" id="ARBA00022989"/>
    </source>
</evidence>
<feature type="domain" description="Type II secretion system protein GspF" evidence="8">
    <location>
        <begin position="200"/>
        <end position="321"/>
    </location>
</feature>
<comment type="similarity">
    <text evidence="2">Belongs to the GSP F family.</text>
</comment>